<feature type="domain" description="UBX" evidence="2">
    <location>
        <begin position="124"/>
        <end position="194"/>
    </location>
</feature>
<sequence>MRDPPDRTARSRSQCSLETSRIQDLNQYKVLPSIQKRISGSEVDLDPHHQSAGAGTCSSDGESTAESSTWRYMCLIIHNNFAINRKNTKNVLSFFFFLIEPFVFEIQLSLHSSTVCGNNSSLLLAIRAPCGERFVQHFLSSDTLQTVRIITEQKLSSSYTGASIHTMDVPHRTFTELNMTLEQAGISNRSVLVITQQTQPEQT</sequence>
<dbReference type="InterPro" id="IPR029071">
    <property type="entry name" value="Ubiquitin-like_domsf"/>
</dbReference>
<reference evidence="3" key="3">
    <citation type="submission" date="2025-09" db="UniProtKB">
        <authorList>
            <consortium name="Ensembl"/>
        </authorList>
    </citation>
    <scope>IDENTIFICATION</scope>
</reference>
<evidence type="ECO:0000313" key="4">
    <source>
        <dbReference type="Proteomes" id="UP000694680"/>
    </source>
</evidence>
<dbReference type="SMART" id="SM00166">
    <property type="entry name" value="UBX"/>
    <property type="match status" value="1"/>
</dbReference>
<dbReference type="InterPro" id="IPR001012">
    <property type="entry name" value="UBX_dom"/>
</dbReference>
<dbReference type="Ensembl" id="ENSGWIT00000019891.1">
    <property type="protein sequence ID" value="ENSGWIP00000018026.1"/>
    <property type="gene ID" value="ENSGWIG00000010008.1"/>
</dbReference>
<keyword evidence="4" id="KW-1185">Reference proteome</keyword>
<reference evidence="3" key="2">
    <citation type="submission" date="2025-08" db="UniProtKB">
        <authorList>
            <consortium name="Ensembl"/>
        </authorList>
    </citation>
    <scope>IDENTIFICATION</scope>
</reference>
<evidence type="ECO:0000256" key="1">
    <source>
        <dbReference type="SAM" id="MobiDB-lite"/>
    </source>
</evidence>
<dbReference type="Pfam" id="PF00789">
    <property type="entry name" value="UBX"/>
    <property type="match status" value="1"/>
</dbReference>
<proteinExistence type="predicted"/>
<name>A0A8C5EAW3_GOUWI</name>
<dbReference type="AlphaFoldDB" id="A0A8C5EAW3"/>
<accession>A0A8C5EAW3</accession>
<organism evidence="3 4">
    <name type="scientific">Gouania willdenowi</name>
    <name type="common">Blunt-snouted clingfish</name>
    <name type="synonym">Lepadogaster willdenowi</name>
    <dbReference type="NCBI Taxonomy" id="441366"/>
    <lineage>
        <taxon>Eukaryota</taxon>
        <taxon>Metazoa</taxon>
        <taxon>Chordata</taxon>
        <taxon>Craniata</taxon>
        <taxon>Vertebrata</taxon>
        <taxon>Euteleostomi</taxon>
        <taxon>Actinopterygii</taxon>
        <taxon>Neopterygii</taxon>
        <taxon>Teleostei</taxon>
        <taxon>Neoteleostei</taxon>
        <taxon>Acanthomorphata</taxon>
        <taxon>Ovalentaria</taxon>
        <taxon>Blenniimorphae</taxon>
        <taxon>Blenniiformes</taxon>
        <taxon>Gobiesocoidei</taxon>
        <taxon>Gobiesocidae</taxon>
        <taxon>Gobiesocinae</taxon>
        <taxon>Gouania</taxon>
    </lineage>
</organism>
<feature type="region of interest" description="Disordered" evidence="1">
    <location>
        <begin position="42"/>
        <end position="62"/>
    </location>
</feature>
<dbReference type="Proteomes" id="UP000694680">
    <property type="component" value="Chromosome 7"/>
</dbReference>
<gene>
    <name evidence="3" type="primary">ubxn10</name>
</gene>
<dbReference type="PROSITE" id="PS50033">
    <property type="entry name" value="UBX"/>
    <property type="match status" value="1"/>
</dbReference>
<protein>
    <recommendedName>
        <fullName evidence="2">UBX domain-containing protein</fullName>
    </recommendedName>
</protein>
<dbReference type="Gene3D" id="3.10.20.90">
    <property type="entry name" value="Phosphatidylinositol 3-kinase Catalytic Subunit, Chain A, domain 1"/>
    <property type="match status" value="1"/>
</dbReference>
<evidence type="ECO:0000259" key="2">
    <source>
        <dbReference type="PROSITE" id="PS50033"/>
    </source>
</evidence>
<reference evidence="3" key="1">
    <citation type="submission" date="2020-06" db="EMBL/GenBank/DDBJ databases">
        <authorList>
            <consortium name="Wellcome Sanger Institute Data Sharing"/>
        </authorList>
    </citation>
    <scope>NUCLEOTIDE SEQUENCE [LARGE SCALE GENOMIC DNA]</scope>
</reference>
<evidence type="ECO:0000313" key="3">
    <source>
        <dbReference type="Ensembl" id="ENSGWIP00000018026.1"/>
    </source>
</evidence>
<dbReference type="SUPFAM" id="SSF54236">
    <property type="entry name" value="Ubiquitin-like"/>
    <property type="match status" value="1"/>
</dbReference>